<dbReference type="InterPro" id="IPR050315">
    <property type="entry name" value="FAD-oxidoreductase_2"/>
</dbReference>
<proteinExistence type="predicted"/>
<dbReference type="InterPro" id="IPR027477">
    <property type="entry name" value="Succ_DH/fumarate_Rdtase_cat_sf"/>
</dbReference>
<feature type="domain" description="FAD-dependent oxidoreductase 2 FAD-binding" evidence="5">
    <location>
        <begin position="11"/>
        <end position="530"/>
    </location>
</feature>
<evidence type="ECO:0000259" key="5">
    <source>
        <dbReference type="Pfam" id="PF00890"/>
    </source>
</evidence>
<dbReference type="Proteomes" id="UP000605099">
    <property type="component" value="Unassembled WGS sequence"/>
</dbReference>
<keyword evidence="2" id="KW-0285">Flavoprotein</keyword>
<evidence type="ECO:0000313" key="7">
    <source>
        <dbReference type="Proteomes" id="UP000605099"/>
    </source>
</evidence>
<reference evidence="7" key="1">
    <citation type="journal article" date="2019" name="Int. J. Syst. Evol. Microbiol.">
        <title>The Global Catalogue of Microorganisms (GCM) 10K type strain sequencing project: providing services to taxonomists for standard genome sequencing and annotation.</title>
        <authorList>
            <consortium name="The Broad Institute Genomics Platform"/>
            <consortium name="The Broad Institute Genome Sequencing Center for Infectious Disease"/>
            <person name="Wu L."/>
            <person name="Ma J."/>
        </authorList>
    </citation>
    <scope>NUCLEOTIDE SEQUENCE [LARGE SCALE GENOMIC DNA]</scope>
    <source>
        <strain evidence="7">CGMCC 1.6784</strain>
    </source>
</reference>
<dbReference type="PANTHER" id="PTHR43400">
    <property type="entry name" value="FUMARATE REDUCTASE"/>
    <property type="match status" value="1"/>
</dbReference>
<keyword evidence="7" id="KW-1185">Reference proteome</keyword>
<evidence type="ECO:0000256" key="4">
    <source>
        <dbReference type="ARBA" id="ARBA00023002"/>
    </source>
</evidence>
<evidence type="ECO:0000256" key="2">
    <source>
        <dbReference type="ARBA" id="ARBA00022630"/>
    </source>
</evidence>
<dbReference type="InterPro" id="IPR003953">
    <property type="entry name" value="FAD-dep_OxRdtase_2_FAD-bd"/>
</dbReference>
<evidence type="ECO:0000313" key="6">
    <source>
        <dbReference type="EMBL" id="GGN54228.1"/>
    </source>
</evidence>
<dbReference type="Gene3D" id="3.50.50.60">
    <property type="entry name" value="FAD/NAD(P)-binding domain"/>
    <property type="match status" value="2"/>
</dbReference>
<accession>A0ABQ2JUZ0</accession>
<dbReference type="EMBL" id="BMLK01000014">
    <property type="protein sequence ID" value="GGN54228.1"/>
    <property type="molecule type" value="Genomic_DNA"/>
</dbReference>
<dbReference type="PRINTS" id="PR00411">
    <property type="entry name" value="PNDRDTASEI"/>
</dbReference>
<keyword evidence="3" id="KW-0274">FAD</keyword>
<evidence type="ECO:0000256" key="3">
    <source>
        <dbReference type="ARBA" id="ARBA00022827"/>
    </source>
</evidence>
<organism evidence="6 7">
    <name type="scientific">Novosphingobium indicum</name>
    <dbReference type="NCBI Taxonomy" id="462949"/>
    <lineage>
        <taxon>Bacteria</taxon>
        <taxon>Pseudomonadati</taxon>
        <taxon>Pseudomonadota</taxon>
        <taxon>Alphaproteobacteria</taxon>
        <taxon>Sphingomonadales</taxon>
        <taxon>Sphingomonadaceae</taxon>
        <taxon>Novosphingobium</taxon>
    </lineage>
</organism>
<protein>
    <submittedName>
        <fullName evidence="6">3-oxosteroid 1-dehydrogenase</fullName>
    </submittedName>
</protein>
<evidence type="ECO:0000256" key="1">
    <source>
        <dbReference type="ARBA" id="ARBA00001974"/>
    </source>
</evidence>
<keyword evidence="4" id="KW-0560">Oxidoreductase</keyword>
<comment type="cofactor">
    <cofactor evidence="1">
        <name>FAD</name>
        <dbReference type="ChEBI" id="CHEBI:57692"/>
    </cofactor>
</comment>
<dbReference type="InterPro" id="IPR036188">
    <property type="entry name" value="FAD/NAD-bd_sf"/>
</dbReference>
<dbReference type="RefSeq" id="WP_188820777.1">
    <property type="nucleotide sequence ID" value="NZ_BMLK01000014.1"/>
</dbReference>
<dbReference type="SUPFAM" id="SSF51905">
    <property type="entry name" value="FAD/NAD(P)-binding domain"/>
    <property type="match status" value="1"/>
</dbReference>
<dbReference type="Pfam" id="PF00890">
    <property type="entry name" value="FAD_binding_2"/>
    <property type="match status" value="1"/>
</dbReference>
<sequence length="559" mass="60003">MGQALGEDTFDFIVIGSGAAGLVGAITASRRGLRPLIIEKADHWGGTTATSGGVLWVPGNDLMAAQGEPDSAADARAYVHALIGEDADERQVSKADAFLENAPQMARMLGEEGVSWIRSSDHPDYYPGTPGHGKGRTLESAPLDGRKLGPQFETMRLSELDMPAIHSGQFGTLTRTWTSFGLFLEGARTAIGHKLRTLVGQKPLGNGRALAASLMRIAVRRGIPVRLSTRLVELVVEQGSVTGVIVESGGVRERIEAPAGVLFAAGGFARNAALRKSLQGRDETWTNAIPEDEGDAFVAASSIGADSELTDDCWWMPSIQVSEGQNGLALGLRALPGSLIVNAQGRRYLNEARSYMATGKAMYENGAAKERHWLIMDGRFLKRYIFAELSQKAIREKMMANGFLKRADTIADLARECSLDPQALEETIERFNGFARAGRDLDFQRGETDYDRYWADPNHGPNPSLGEIRHAPFWAAVLRPGDLGTNGGLMTDANARVLDRDHQPITGLYAAGNGSGSPFRNAYPGAGATIAAAATFGFIGASFAANRQNNRPPQAEPVK</sequence>
<gene>
    <name evidence="6" type="primary">ksdD</name>
    <name evidence="6" type="ORF">GCM10011349_29700</name>
</gene>
<comment type="caution">
    <text evidence="6">The sequence shown here is derived from an EMBL/GenBank/DDBJ whole genome shotgun (WGS) entry which is preliminary data.</text>
</comment>
<name>A0ABQ2JUZ0_9SPHN</name>
<dbReference type="SUPFAM" id="SSF56425">
    <property type="entry name" value="Succinate dehydrogenase/fumarate reductase flavoprotein, catalytic domain"/>
    <property type="match status" value="1"/>
</dbReference>
<dbReference type="PANTHER" id="PTHR43400:SF10">
    <property type="entry name" value="3-OXOSTEROID 1-DEHYDROGENASE"/>
    <property type="match status" value="1"/>
</dbReference>